<evidence type="ECO:0000313" key="3">
    <source>
        <dbReference type="EMBL" id="GIL54055.1"/>
    </source>
</evidence>
<keyword evidence="4" id="KW-1185">Reference proteome</keyword>
<keyword evidence="2" id="KW-1133">Transmembrane helix</keyword>
<evidence type="ECO:0000256" key="2">
    <source>
        <dbReference type="SAM" id="Phobius"/>
    </source>
</evidence>
<keyword evidence="2" id="KW-0472">Membrane</keyword>
<organism evidence="3 4">
    <name type="scientific">Volvox africanus</name>
    <dbReference type="NCBI Taxonomy" id="51714"/>
    <lineage>
        <taxon>Eukaryota</taxon>
        <taxon>Viridiplantae</taxon>
        <taxon>Chlorophyta</taxon>
        <taxon>core chlorophytes</taxon>
        <taxon>Chlorophyceae</taxon>
        <taxon>CS clade</taxon>
        <taxon>Chlamydomonadales</taxon>
        <taxon>Volvocaceae</taxon>
        <taxon>Volvox</taxon>
    </lineage>
</organism>
<evidence type="ECO:0000313" key="4">
    <source>
        <dbReference type="Proteomes" id="UP000747399"/>
    </source>
</evidence>
<comment type="caution">
    <text evidence="3">The sequence shown here is derived from an EMBL/GenBank/DDBJ whole genome shotgun (WGS) entry which is preliminary data.</text>
</comment>
<dbReference type="AlphaFoldDB" id="A0A8J4B919"/>
<name>A0A8J4B919_9CHLO</name>
<feature type="transmembrane region" description="Helical" evidence="2">
    <location>
        <begin position="53"/>
        <end position="70"/>
    </location>
</feature>
<reference evidence="3" key="1">
    <citation type="journal article" date="2021" name="Proc. Natl. Acad. Sci. U.S.A.">
        <title>Three genomes in the algal genus Volvox reveal the fate of a haploid sex-determining region after a transition to homothallism.</title>
        <authorList>
            <person name="Yamamoto K."/>
            <person name="Hamaji T."/>
            <person name="Kawai-Toyooka H."/>
            <person name="Matsuzaki R."/>
            <person name="Takahashi F."/>
            <person name="Nishimura Y."/>
            <person name="Kawachi M."/>
            <person name="Noguchi H."/>
            <person name="Minakuchi Y."/>
            <person name="Umen J.G."/>
            <person name="Toyoda A."/>
            <person name="Nozaki H."/>
        </authorList>
    </citation>
    <scope>NUCLEOTIDE SEQUENCE</scope>
    <source>
        <strain evidence="3">NIES-3780</strain>
    </source>
</reference>
<dbReference type="Proteomes" id="UP000747399">
    <property type="component" value="Unassembled WGS sequence"/>
</dbReference>
<feature type="non-terminal residue" evidence="3">
    <location>
        <position position="1"/>
    </location>
</feature>
<accession>A0A8J4B919</accession>
<feature type="compositionally biased region" description="Pro residues" evidence="1">
    <location>
        <begin position="80"/>
        <end position="91"/>
    </location>
</feature>
<evidence type="ECO:0000256" key="1">
    <source>
        <dbReference type="SAM" id="MobiDB-lite"/>
    </source>
</evidence>
<gene>
    <name evidence="3" type="ORF">Vafri_9610</name>
</gene>
<protein>
    <submittedName>
        <fullName evidence="3">Uncharacterized protein</fullName>
    </submittedName>
</protein>
<proteinExistence type="predicted"/>
<feature type="region of interest" description="Disordered" evidence="1">
    <location>
        <begin position="111"/>
        <end position="132"/>
    </location>
</feature>
<feature type="compositionally biased region" description="Low complexity" evidence="1">
    <location>
        <begin position="111"/>
        <end position="123"/>
    </location>
</feature>
<sequence>ALVAPLWSSSLSTLLLLLVVLLLVVLLLVVLLPLVCSMRSGEELPAPAPLHPLLDIALVPVVITPPLTLLSRRRPRPRPRQLPLPPRPPPSLVTTAAPLLVLAVLHDPESQASESEAISPSAPNAFDGVPPG</sequence>
<feature type="region of interest" description="Disordered" evidence="1">
    <location>
        <begin position="71"/>
        <end position="91"/>
    </location>
</feature>
<keyword evidence="2" id="KW-0812">Transmembrane</keyword>
<dbReference type="EMBL" id="BNCO01000016">
    <property type="protein sequence ID" value="GIL54055.1"/>
    <property type="molecule type" value="Genomic_DNA"/>
</dbReference>